<feature type="compositionally biased region" description="Basic and acidic residues" evidence="1">
    <location>
        <begin position="69"/>
        <end position="80"/>
    </location>
</feature>
<proteinExistence type="predicted"/>
<gene>
    <name evidence="2" type="ORF">TK0001_2867</name>
</gene>
<dbReference type="AlphaFoldDB" id="A0A2N9AQ90"/>
<feature type="compositionally biased region" description="Basic and acidic residues" evidence="1">
    <location>
        <begin position="45"/>
        <end position="56"/>
    </location>
</feature>
<organism evidence="2 3">
    <name type="scientific">Methylorubrum extorquens</name>
    <name type="common">Methylobacterium dichloromethanicum</name>
    <name type="synonym">Methylobacterium extorquens</name>
    <dbReference type="NCBI Taxonomy" id="408"/>
    <lineage>
        <taxon>Bacteria</taxon>
        <taxon>Pseudomonadati</taxon>
        <taxon>Pseudomonadota</taxon>
        <taxon>Alphaproteobacteria</taxon>
        <taxon>Hyphomicrobiales</taxon>
        <taxon>Methylobacteriaceae</taxon>
        <taxon>Methylorubrum</taxon>
    </lineage>
</organism>
<name>A0A2N9AQ90_METEX</name>
<reference evidence="3" key="1">
    <citation type="submission" date="2017-10" db="EMBL/GenBank/DDBJ databases">
        <authorList>
            <person name="Regsiter A."/>
            <person name="William W."/>
        </authorList>
    </citation>
    <scope>NUCLEOTIDE SEQUENCE [LARGE SCALE GENOMIC DNA]</scope>
</reference>
<protein>
    <submittedName>
        <fullName evidence="2">Uncharacterized protein</fullName>
    </submittedName>
</protein>
<accession>A0A2N9AQ90</accession>
<sequence>MSMPPEPMAWRQRQASIDGLVLVNDAYGVPGLSLGAGRFHGSAADMDRGGKRRQSDGPEILAIPGHGYRAGDARLGREGRGSAGGVHGSCPVCASGRPVGDRVGSIVGLANMARTTLQHPARGEIAKMPSAL</sequence>
<evidence type="ECO:0000256" key="1">
    <source>
        <dbReference type="SAM" id="MobiDB-lite"/>
    </source>
</evidence>
<feature type="region of interest" description="Disordered" evidence="1">
    <location>
        <begin position="45"/>
        <end position="90"/>
    </location>
</feature>
<evidence type="ECO:0000313" key="2">
    <source>
        <dbReference type="EMBL" id="SOR29469.1"/>
    </source>
</evidence>
<dbReference type="EMBL" id="LT962688">
    <property type="protein sequence ID" value="SOR29469.1"/>
    <property type="molecule type" value="Genomic_DNA"/>
</dbReference>
<dbReference type="Proteomes" id="UP000233769">
    <property type="component" value="Chromosome tk0001"/>
</dbReference>
<evidence type="ECO:0000313" key="3">
    <source>
        <dbReference type="Proteomes" id="UP000233769"/>
    </source>
</evidence>